<dbReference type="Proteomes" id="UP000024376">
    <property type="component" value="Unassembled WGS sequence"/>
</dbReference>
<accession>A0A024S5B9</accession>
<proteinExistence type="predicted"/>
<protein>
    <submittedName>
        <fullName evidence="2">Uncharacterized protein</fullName>
    </submittedName>
</protein>
<dbReference type="HOGENOM" id="CLU_3074556_0_0_1"/>
<feature type="compositionally biased region" description="Basic and acidic residues" evidence="1">
    <location>
        <begin position="39"/>
        <end position="53"/>
    </location>
</feature>
<dbReference type="AlphaFoldDB" id="A0A024S5B9"/>
<feature type="non-terminal residue" evidence="2">
    <location>
        <position position="53"/>
    </location>
</feature>
<dbReference type="KEGG" id="trr:M419DRAFT_124150"/>
<reference evidence="3" key="1">
    <citation type="journal article" date="2013" name="Ind. Biotechnol.">
        <title>Comparative genomics analysis of Trichoderma reesei strains.</title>
        <authorList>
            <person name="Koike H."/>
            <person name="Aerts A."/>
            <person name="LaButti K."/>
            <person name="Grigoriev I.V."/>
            <person name="Baker S.E."/>
        </authorList>
    </citation>
    <scope>NUCLEOTIDE SEQUENCE [LARGE SCALE GENOMIC DNA]</scope>
    <source>
        <strain evidence="3">ATCC 56765 / BCRC 32924 / NRRL 11460 / Rut C-30</strain>
    </source>
</reference>
<gene>
    <name evidence="2" type="ORF">M419DRAFT_124150</name>
</gene>
<dbReference type="EMBL" id="KI911153">
    <property type="protein sequence ID" value="ETS00278.1"/>
    <property type="molecule type" value="Genomic_DNA"/>
</dbReference>
<name>A0A024S5B9_HYPJR</name>
<evidence type="ECO:0000313" key="2">
    <source>
        <dbReference type="EMBL" id="ETS00278.1"/>
    </source>
</evidence>
<sequence length="53" mass="6061">MPYRGKLNGGFAIQVQRSNMRIIVILIKGRPVQSSNSRTSHEKHSNSNQRDRP</sequence>
<organism evidence="2 3">
    <name type="scientific">Hypocrea jecorina (strain ATCC 56765 / BCRC 32924 / NRRL 11460 / Rut C-30)</name>
    <name type="common">Trichoderma reesei</name>
    <dbReference type="NCBI Taxonomy" id="1344414"/>
    <lineage>
        <taxon>Eukaryota</taxon>
        <taxon>Fungi</taxon>
        <taxon>Dikarya</taxon>
        <taxon>Ascomycota</taxon>
        <taxon>Pezizomycotina</taxon>
        <taxon>Sordariomycetes</taxon>
        <taxon>Hypocreomycetidae</taxon>
        <taxon>Hypocreales</taxon>
        <taxon>Hypocreaceae</taxon>
        <taxon>Trichoderma</taxon>
    </lineage>
</organism>
<feature type="region of interest" description="Disordered" evidence="1">
    <location>
        <begin position="29"/>
        <end position="53"/>
    </location>
</feature>
<evidence type="ECO:0000313" key="3">
    <source>
        <dbReference type="Proteomes" id="UP000024376"/>
    </source>
</evidence>
<evidence type="ECO:0000256" key="1">
    <source>
        <dbReference type="SAM" id="MobiDB-lite"/>
    </source>
</evidence>